<dbReference type="PROSITE" id="PS51257">
    <property type="entry name" value="PROKAR_LIPOPROTEIN"/>
    <property type="match status" value="1"/>
</dbReference>
<evidence type="ECO:0000313" key="3">
    <source>
        <dbReference type="EMBL" id="QGQ99417.1"/>
    </source>
</evidence>
<feature type="region of interest" description="Disordered" evidence="1">
    <location>
        <begin position="28"/>
        <end position="63"/>
    </location>
</feature>
<dbReference type="Gene3D" id="3.40.190.10">
    <property type="entry name" value="Periplasmic binding protein-like II"/>
    <property type="match status" value="2"/>
</dbReference>
<gene>
    <name evidence="3" type="ORF">EHS13_33430</name>
</gene>
<dbReference type="RefSeq" id="WP_155704581.1">
    <property type="nucleotide sequence ID" value="NZ_CP034235.1"/>
</dbReference>
<feature type="chain" id="PRO_5038962454" evidence="2">
    <location>
        <begin position="26"/>
        <end position="457"/>
    </location>
</feature>
<dbReference type="PANTHER" id="PTHR43649:SF12">
    <property type="entry name" value="DIACETYLCHITOBIOSE BINDING PROTEIN DASA"/>
    <property type="match status" value="1"/>
</dbReference>
<dbReference type="OrthoDB" id="9798191at2"/>
<evidence type="ECO:0000256" key="2">
    <source>
        <dbReference type="SAM" id="SignalP"/>
    </source>
</evidence>
<dbReference type="PANTHER" id="PTHR43649">
    <property type="entry name" value="ARABINOSE-BINDING PROTEIN-RELATED"/>
    <property type="match status" value="1"/>
</dbReference>
<keyword evidence="2" id="KW-0732">Signal</keyword>
<dbReference type="InterPro" id="IPR006059">
    <property type="entry name" value="SBP"/>
</dbReference>
<feature type="signal peptide" evidence="2">
    <location>
        <begin position="1"/>
        <end position="25"/>
    </location>
</feature>
<proteinExistence type="predicted"/>
<feature type="compositionally biased region" description="Polar residues" evidence="1">
    <location>
        <begin position="28"/>
        <end position="40"/>
    </location>
</feature>
<dbReference type="KEGG" id="ppsc:EHS13_33430"/>
<dbReference type="AlphaFoldDB" id="A0A6B8RU16"/>
<reference evidence="4" key="1">
    <citation type="submission" date="2018-11" db="EMBL/GenBank/DDBJ databases">
        <title>Complete genome sequence of Paenibacillus sp. ML311-T8.</title>
        <authorList>
            <person name="Nam Y.-D."/>
            <person name="Kang J."/>
            <person name="Chung W.-H."/>
            <person name="Park Y.S."/>
        </authorList>
    </citation>
    <scope>NUCLEOTIDE SEQUENCE [LARGE SCALE GENOMIC DNA]</scope>
    <source>
        <strain evidence="4">ML311-T8</strain>
    </source>
</reference>
<evidence type="ECO:0000256" key="1">
    <source>
        <dbReference type="SAM" id="MobiDB-lite"/>
    </source>
</evidence>
<evidence type="ECO:0000313" key="4">
    <source>
        <dbReference type="Proteomes" id="UP000426246"/>
    </source>
</evidence>
<keyword evidence="4" id="KW-1185">Reference proteome</keyword>
<name>A0A6B8RU16_9BACL</name>
<dbReference type="Proteomes" id="UP000426246">
    <property type="component" value="Chromosome"/>
</dbReference>
<dbReference type="Pfam" id="PF01547">
    <property type="entry name" value="SBP_bac_1"/>
    <property type="match status" value="1"/>
</dbReference>
<dbReference type="InterPro" id="IPR050490">
    <property type="entry name" value="Bact_solute-bd_prot1"/>
</dbReference>
<dbReference type="EMBL" id="CP034235">
    <property type="protein sequence ID" value="QGQ99417.1"/>
    <property type="molecule type" value="Genomic_DNA"/>
</dbReference>
<organism evidence="3 4">
    <name type="scientific">Paenibacillus psychroresistens</name>
    <dbReference type="NCBI Taxonomy" id="1778678"/>
    <lineage>
        <taxon>Bacteria</taxon>
        <taxon>Bacillati</taxon>
        <taxon>Bacillota</taxon>
        <taxon>Bacilli</taxon>
        <taxon>Bacillales</taxon>
        <taxon>Paenibacillaceae</taxon>
        <taxon>Paenibacillus</taxon>
    </lineage>
</organism>
<accession>A0A6B8RU16</accession>
<dbReference type="SUPFAM" id="SSF53850">
    <property type="entry name" value="Periplasmic binding protein-like II"/>
    <property type="match status" value="1"/>
</dbReference>
<sequence>MQRTQKKVFTIILTLLMAIVFTACGSGKTESSSAPSTDQASAEPKASATATSEPAPTEAPKNESVTLSMIISKDWYDEPIKWVISEYEKKSGNKIDVQFTPGGQAFNDAITTKAAVNEMPDIAFMYTTASFLGQMKAEELLVDLSNEPFMKKISPSIIEGGVWLKSKDKFYEIPVGGMNGAGVIYNKEIFAANGIEIPKTYEEFLAVCEKLKQAGITPIFEGLKDGWPPLLFNFIGFTNEITKKGDIAKINDGTFDFSKSAGAKNFLNRHHELFAKGYFNKDTASTTYDMEVAAFSQGKAAMVINVDNLIPGALSKFPEAAKFIGMFPLPWDNDPIIPIDLSIGMAIAKGKNQATSLDFLNFFTSDETLNGYYGKVKAIPPYIGVTAELNPGTSDLVPFIEAGKTLPFYANLITPGVGVGFDLTGVILGAKSVDKALLEAQAQYLKSLKDNKIAGLK</sequence>
<feature type="compositionally biased region" description="Low complexity" evidence="1">
    <location>
        <begin position="44"/>
        <end position="59"/>
    </location>
</feature>
<protein>
    <submittedName>
        <fullName evidence="3">Carbohydrate ABC transporter substrate-binding protein</fullName>
    </submittedName>
</protein>